<evidence type="ECO:0000256" key="3">
    <source>
        <dbReference type="ARBA" id="ARBA00022755"/>
    </source>
</evidence>
<dbReference type="InterPro" id="IPR002376">
    <property type="entry name" value="Formyl_transf_N"/>
</dbReference>
<name>A0AAX1PNU9_AERSA</name>
<evidence type="ECO:0000256" key="2">
    <source>
        <dbReference type="ARBA" id="ARBA00022679"/>
    </source>
</evidence>
<dbReference type="Pfam" id="PF00551">
    <property type="entry name" value="Formyl_trans_N"/>
    <property type="match status" value="1"/>
</dbReference>
<evidence type="ECO:0000256" key="4">
    <source>
        <dbReference type="ARBA" id="ARBA00038440"/>
    </source>
</evidence>
<evidence type="ECO:0000256" key="1">
    <source>
        <dbReference type="ARBA" id="ARBA00005054"/>
    </source>
</evidence>
<dbReference type="GO" id="GO:0005829">
    <property type="term" value="C:cytosol"/>
    <property type="evidence" value="ECO:0007669"/>
    <property type="project" value="TreeGrafter"/>
</dbReference>
<dbReference type="EMBL" id="QLLM01000001">
    <property type="protein sequence ID" value="RAJ09726.1"/>
    <property type="molecule type" value="Genomic_DNA"/>
</dbReference>
<dbReference type="InterPro" id="IPR004607">
    <property type="entry name" value="GART"/>
</dbReference>
<dbReference type="AlphaFoldDB" id="A0AAX1PNU9"/>
<gene>
    <name evidence="6" type="primary">purN</name>
    <name evidence="8" type="ORF">DEU50_101464</name>
</gene>
<comment type="pathway">
    <text evidence="1 6">Purine metabolism; IMP biosynthesis via de novo pathway; N(2)-formyl-N(1)-(5-phospho-D-ribosyl)glycinamide from N(1)-(5-phospho-D-ribosyl)glycinamide (10-formyl THF route): step 1/1.</text>
</comment>
<dbReference type="InterPro" id="IPR001555">
    <property type="entry name" value="GART_AS"/>
</dbReference>
<feature type="binding site" evidence="6">
    <location>
        <begin position="24"/>
        <end position="26"/>
    </location>
    <ligand>
        <name>N(1)-(5-phospho-beta-D-ribosyl)glycinamide</name>
        <dbReference type="ChEBI" id="CHEBI:143788"/>
    </ligand>
</feature>
<comment type="catalytic activity">
    <reaction evidence="5 6">
        <text>N(1)-(5-phospho-beta-D-ribosyl)glycinamide + (6R)-10-formyltetrahydrofolate = N(2)-formyl-N(1)-(5-phospho-beta-D-ribosyl)glycinamide + (6S)-5,6,7,8-tetrahydrofolate + H(+)</text>
        <dbReference type="Rhea" id="RHEA:15053"/>
        <dbReference type="ChEBI" id="CHEBI:15378"/>
        <dbReference type="ChEBI" id="CHEBI:57453"/>
        <dbReference type="ChEBI" id="CHEBI:143788"/>
        <dbReference type="ChEBI" id="CHEBI:147286"/>
        <dbReference type="ChEBI" id="CHEBI:195366"/>
        <dbReference type="EC" id="2.1.2.2"/>
    </reaction>
</comment>
<dbReference type="Gene3D" id="3.40.50.170">
    <property type="entry name" value="Formyl transferase, N-terminal domain"/>
    <property type="match status" value="1"/>
</dbReference>
<evidence type="ECO:0000313" key="9">
    <source>
        <dbReference type="Proteomes" id="UP000249422"/>
    </source>
</evidence>
<dbReference type="InterPro" id="IPR036477">
    <property type="entry name" value="Formyl_transf_N_sf"/>
</dbReference>
<evidence type="ECO:0000256" key="6">
    <source>
        <dbReference type="HAMAP-Rule" id="MF_01930"/>
    </source>
</evidence>
<protein>
    <recommendedName>
        <fullName evidence="6">Phosphoribosylglycinamide formyltransferase</fullName>
        <ecNumber evidence="6">2.1.2.2</ecNumber>
    </recommendedName>
    <alternativeName>
        <fullName evidence="6">5'-phosphoribosylglycinamide transformylase</fullName>
    </alternativeName>
    <alternativeName>
        <fullName evidence="6">GAR transformylase</fullName>
        <shortName evidence="6">GART</shortName>
    </alternativeName>
</protein>
<feature type="domain" description="Formyl transferase N-terminal" evidence="7">
    <location>
        <begin position="14"/>
        <end position="194"/>
    </location>
</feature>
<comment type="caution">
    <text evidence="8">The sequence shown here is derived from an EMBL/GenBank/DDBJ whole genome shotgun (WGS) entry which is preliminary data.</text>
</comment>
<evidence type="ECO:0000313" key="8">
    <source>
        <dbReference type="EMBL" id="RAJ09726.1"/>
    </source>
</evidence>
<dbReference type="EC" id="2.1.2.2" evidence="6"/>
<feature type="binding site" evidence="6">
    <location>
        <position position="119"/>
    </location>
    <ligand>
        <name>(6R)-10-formyltetrahydrofolate</name>
        <dbReference type="ChEBI" id="CHEBI:195366"/>
    </ligand>
</feature>
<dbReference type="PANTHER" id="PTHR43369:SF2">
    <property type="entry name" value="PHOSPHORIBOSYLGLYCINAMIDE FORMYLTRANSFERASE"/>
    <property type="match status" value="1"/>
</dbReference>
<accession>A0AAX1PNU9</accession>
<sequence length="224" mass="24066">MNDRINSQMPSPMKRILVLVSGSGSNLQAILDSCASGKIAGEVVGVISNKADAYGLVRAQTAGVATSILAQQQFASRAEYDVALQALMDDYQPDLVVLAGFMRILSADLVRHFAGRMINIHPSLLPKYQGLHTHQRAIDAGDSEHGASVHFVTEELDGGPVILQARVPIFEGDDVEEVAARVQVQEHSIYPLVVQWFCEGRLRMQGDAVLLDGAALGPAGYACE</sequence>
<feature type="binding site" evidence="6">
    <location>
        <position position="77"/>
    </location>
    <ligand>
        <name>(6R)-10-formyltetrahydrofolate</name>
        <dbReference type="ChEBI" id="CHEBI:195366"/>
    </ligand>
</feature>
<dbReference type="SUPFAM" id="SSF53328">
    <property type="entry name" value="Formyltransferase"/>
    <property type="match status" value="1"/>
</dbReference>
<feature type="active site" description="Proton donor" evidence="6">
    <location>
        <position position="121"/>
    </location>
</feature>
<organism evidence="8 9">
    <name type="scientific">Aeromonas salmonicida</name>
    <dbReference type="NCBI Taxonomy" id="645"/>
    <lineage>
        <taxon>Bacteria</taxon>
        <taxon>Pseudomonadati</taxon>
        <taxon>Pseudomonadota</taxon>
        <taxon>Gammaproteobacteria</taxon>
        <taxon>Aeromonadales</taxon>
        <taxon>Aeromonadaceae</taxon>
        <taxon>Aeromonas</taxon>
    </lineage>
</organism>
<keyword evidence="2 6" id="KW-0808">Transferase</keyword>
<evidence type="ECO:0000256" key="5">
    <source>
        <dbReference type="ARBA" id="ARBA00047664"/>
    </source>
</evidence>
<dbReference type="CDD" id="cd08645">
    <property type="entry name" value="FMT_core_GART"/>
    <property type="match status" value="1"/>
</dbReference>
<dbReference type="GO" id="GO:0004644">
    <property type="term" value="F:phosphoribosylglycinamide formyltransferase activity"/>
    <property type="evidence" value="ECO:0007669"/>
    <property type="project" value="UniProtKB-UniRule"/>
</dbReference>
<dbReference type="PANTHER" id="PTHR43369">
    <property type="entry name" value="PHOSPHORIBOSYLGLYCINAMIDE FORMYLTRANSFERASE"/>
    <property type="match status" value="1"/>
</dbReference>
<dbReference type="GO" id="GO:0006189">
    <property type="term" value="P:'de novo' IMP biosynthetic process"/>
    <property type="evidence" value="ECO:0007669"/>
    <property type="project" value="UniProtKB-UniRule"/>
</dbReference>
<dbReference type="Proteomes" id="UP000249422">
    <property type="component" value="Unassembled WGS sequence"/>
</dbReference>
<proteinExistence type="inferred from homology"/>
<dbReference type="NCBIfam" id="TIGR00639">
    <property type="entry name" value="PurN"/>
    <property type="match status" value="1"/>
</dbReference>
<dbReference type="HAMAP" id="MF_01930">
    <property type="entry name" value="PurN"/>
    <property type="match status" value="1"/>
</dbReference>
<dbReference type="PROSITE" id="PS00373">
    <property type="entry name" value="GART"/>
    <property type="match status" value="1"/>
</dbReference>
<keyword evidence="3 6" id="KW-0658">Purine biosynthesis</keyword>
<evidence type="ECO:0000259" key="7">
    <source>
        <dbReference type="Pfam" id="PF00551"/>
    </source>
</evidence>
<comment type="similarity">
    <text evidence="4 6">Belongs to the GART family.</text>
</comment>
<feature type="site" description="Raises pKa of active site His" evidence="6">
    <location>
        <position position="157"/>
    </location>
</feature>
<feature type="binding site" evidence="6">
    <location>
        <begin position="102"/>
        <end position="105"/>
    </location>
    <ligand>
        <name>(6R)-10-formyltetrahydrofolate</name>
        <dbReference type="ChEBI" id="CHEBI:195366"/>
    </ligand>
</feature>
<comment type="function">
    <text evidence="6">Catalyzes the transfer of a formyl group from 10-formyltetrahydrofolate to 5-phospho-ribosyl-glycinamide (GAR), producing 5-phospho-ribosyl-N-formylglycinamide (FGAR) and tetrahydrofolate.</text>
</comment>
<reference evidence="8 9" key="1">
    <citation type="submission" date="2018-06" db="EMBL/GenBank/DDBJ databases">
        <title>Freshwater and sediment microbial communities from various areas in North America, analyzing microbe dynamics in response to fracking.</title>
        <authorList>
            <person name="Lamendella R."/>
        </authorList>
    </citation>
    <scope>NUCLEOTIDE SEQUENCE [LARGE SCALE GENOMIC DNA]</scope>
    <source>
        <strain evidence="8 9">17</strain>
    </source>
</reference>